<evidence type="ECO:0000256" key="10">
    <source>
        <dbReference type="ARBA" id="ARBA00078624"/>
    </source>
</evidence>
<dbReference type="InterPro" id="IPR015422">
    <property type="entry name" value="PyrdxlP-dep_Trfase_small"/>
</dbReference>
<dbReference type="NCBIfam" id="TIGR01822">
    <property type="entry name" value="2am3keto_CoA"/>
    <property type="match status" value="1"/>
</dbReference>
<dbReference type="PANTHER" id="PTHR13693:SF102">
    <property type="entry name" value="2-AMINO-3-KETOBUTYRATE COENZYME A LIGASE, MITOCHONDRIAL"/>
    <property type="match status" value="1"/>
</dbReference>
<protein>
    <recommendedName>
        <fullName evidence="8">2-amino-3-ketobutyrate coenzyme A ligase, mitochondrial</fullName>
        <ecNumber evidence="7">2.3.1.29</ecNumber>
    </recommendedName>
    <alternativeName>
        <fullName evidence="9">Aminoacetone synthase</fullName>
    </alternativeName>
    <alternativeName>
        <fullName evidence="10">Glycine acetyltransferase</fullName>
    </alternativeName>
</protein>
<comment type="caution">
    <text evidence="12">The sequence shown here is derived from an EMBL/GenBank/DDBJ whole genome shotgun (WGS) entry which is preliminary data.</text>
</comment>
<dbReference type="Pfam" id="PF00155">
    <property type="entry name" value="Aminotran_1_2"/>
    <property type="match status" value="1"/>
</dbReference>
<evidence type="ECO:0000313" key="12">
    <source>
        <dbReference type="EMBL" id="KAI6647032.1"/>
    </source>
</evidence>
<evidence type="ECO:0000256" key="3">
    <source>
        <dbReference type="ARBA" id="ARBA00022679"/>
    </source>
</evidence>
<reference evidence="12 13" key="1">
    <citation type="journal article" date="2023" name="BMC Biol.">
        <title>The compact genome of the sponge Oopsacas minuta (Hexactinellida) is lacking key metazoan core genes.</title>
        <authorList>
            <person name="Santini S."/>
            <person name="Schenkelaars Q."/>
            <person name="Jourda C."/>
            <person name="Duchesne M."/>
            <person name="Belahbib H."/>
            <person name="Rocher C."/>
            <person name="Selva M."/>
            <person name="Riesgo A."/>
            <person name="Vervoort M."/>
            <person name="Leys S.P."/>
            <person name="Kodjabachian L."/>
            <person name="Le Bivic A."/>
            <person name="Borchiellini C."/>
            <person name="Claverie J.M."/>
            <person name="Renard E."/>
        </authorList>
    </citation>
    <scope>NUCLEOTIDE SEQUENCE [LARGE SCALE GENOMIC DNA]</scope>
    <source>
        <strain evidence="12">SPO-2</strain>
    </source>
</reference>
<dbReference type="GO" id="GO:0030170">
    <property type="term" value="F:pyridoxal phosphate binding"/>
    <property type="evidence" value="ECO:0007669"/>
    <property type="project" value="InterPro"/>
</dbReference>
<keyword evidence="5" id="KW-0012">Acyltransferase</keyword>
<dbReference type="AlphaFoldDB" id="A0AAV7JE17"/>
<comment type="similarity">
    <text evidence="2">Belongs to the class-II pyridoxal-phosphate-dependent aminotransferase family.</text>
</comment>
<keyword evidence="4" id="KW-0663">Pyridoxal phosphate</keyword>
<dbReference type="NCBIfam" id="NF005394">
    <property type="entry name" value="PRK06939.1"/>
    <property type="match status" value="1"/>
</dbReference>
<evidence type="ECO:0000256" key="6">
    <source>
        <dbReference type="ARBA" id="ARBA00052559"/>
    </source>
</evidence>
<dbReference type="GO" id="GO:0008890">
    <property type="term" value="F:glycine C-acetyltransferase activity"/>
    <property type="evidence" value="ECO:0007669"/>
    <property type="project" value="UniProtKB-EC"/>
</dbReference>
<dbReference type="InterPro" id="IPR050087">
    <property type="entry name" value="AON_synthase_class-II"/>
</dbReference>
<dbReference type="EMBL" id="JAKMXF010000347">
    <property type="protein sequence ID" value="KAI6647032.1"/>
    <property type="molecule type" value="Genomic_DNA"/>
</dbReference>
<evidence type="ECO:0000256" key="7">
    <source>
        <dbReference type="ARBA" id="ARBA00067076"/>
    </source>
</evidence>
<comment type="cofactor">
    <cofactor evidence="1">
        <name>pyridoxal 5'-phosphate</name>
        <dbReference type="ChEBI" id="CHEBI:597326"/>
    </cofactor>
</comment>
<dbReference type="PANTHER" id="PTHR13693">
    <property type="entry name" value="CLASS II AMINOTRANSFERASE/8-AMINO-7-OXONONANOATE SYNTHASE"/>
    <property type="match status" value="1"/>
</dbReference>
<dbReference type="InterPro" id="IPR015424">
    <property type="entry name" value="PyrdxlP-dep_Trfase"/>
</dbReference>
<dbReference type="FunFam" id="3.40.640.10:FF:000006">
    <property type="entry name" value="5-aminolevulinate synthase, mitochondrial"/>
    <property type="match status" value="1"/>
</dbReference>
<dbReference type="PROSITE" id="PS00599">
    <property type="entry name" value="AA_TRANSFER_CLASS_2"/>
    <property type="match status" value="1"/>
</dbReference>
<gene>
    <name evidence="12" type="ORF">LOD99_8956</name>
</gene>
<accession>A0AAV7JE17</accession>
<dbReference type="Gene3D" id="3.40.640.10">
    <property type="entry name" value="Type I PLP-dependent aspartate aminotransferase-like (Major domain)"/>
    <property type="match status" value="1"/>
</dbReference>
<dbReference type="Proteomes" id="UP001165289">
    <property type="component" value="Unassembled WGS sequence"/>
</dbReference>
<evidence type="ECO:0000256" key="8">
    <source>
        <dbReference type="ARBA" id="ARBA00069660"/>
    </source>
</evidence>
<dbReference type="EC" id="2.3.1.29" evidence="7"/>
<keyword evidence="13" id="KW-1185">Reference proteome</keyword>
<evidence type="ECO:0000256" key="2">
    <source>
        <dbReference type="ARBA" id="ARBA00008392"/>
    </source>
</evidence>
<organism evidence="12 13">
    <name type="scientific">Oopsacas minuta</name>
    <dbReference type="NCBI Taxonomy" id="111878"/>
    <lineage>
        <taxon>Eukaryota</taxon>
        <taxon>Metazoa</taxon>
        <taxon>Porifera</taxon>
        <taxon>Hexactinellida</taxon>
        <taxon>Hexasterophora</taxon>
        <taxon>Lyssacinosida</taxon>
        <taxon>Leucopsacidae</taxon>
        <taxon>Oopsacas</taxon>
    </lineage>
</organism>
<evidence type="ECO:0000256" key="9">
    <source>
        <dbReference type="ARBA" id="ARBA00075633"/>
    </source>
</evidence>
<dbReference type="Gene3D" id="3.90.1150.10">
    <property type="entry name" value="Aspartate Aminotransferase, domain 1"/>
    <property type="match status" value="1"/>
</dbReference>
<dbReference type="InterPro" id="IPR011282">
    <property type="entry name" value="2am3keto_CoA_ligase"/>
</dbReference>
<keyword evidence="3" id="KW-0808">Transferase</keyword>
<comment type="catalytic activity">
    <reaction evidence="6">
        <text>glycine + acetyl-CoA = (2S)-2-amino-3-oxobutanoate + CoA</text>
        <dbReference type="Rhea" id="RHEA:20736"/>
        <dbReference type="ChEBI" id="CHEBI:57287"/>
        <dbReference type="ChEBI" id="CHEBI:57288"/>
        <dbReference type="ChEBI" id="CHEBI:57305"/>
        <dbReference type="ChEBI" id="CHEBI:78948"/>
        <dbReference type="EC" id="2.3.1.29"/>
    </reaction>
    <physiologicalReaction direction="right-to-left" evidence="6">
        <dbReference type="Rhea" id="RHEA:20738"/>
    </physiologicalReaction>
</comment>
<dbReference type="SUPFAM" id="SSF53383">
    <property type="entry name" value="PLP-dependent transferases"/>
    <property type="match status" value="1"/>
</dbReference>
<name>A0AAV7JE17_9METZ</name>
<dbReference type="FunFam" id="3.90.1150.10:FF:000004">
    <property type="entry name" value="2-amino-3-ketobutyrate coenzyme A ligase"/>
    <property type="match status" value="1"/>
</dbReference>
<dbReference type="InterPro" id="IPR001917">
    <property type="entry name" value="Aminotrans_II_pyridoxalP_BS"/>
</dbReference>
<dbReference type="InterPro" id="IPR004839">
    <property type="entry name" value="Aminotransferase_I/II_large"/>
</dbReference>
<evidence type="ECO:0000313" key="13">
    <source>
        <dbReference type="Proteomes" id="UP001165289"/>
    </source>
</evidence>
<dbReference type="InterPro" id="IPR015421">
    <property type="entry name" value="PyrdxlP-dep_Trfase_major"/>
</dbReference>
<dbReference type="CDD" id="cd06454">
    <property type="entry name" value="KBL_like"/>
    <property type="match status" value="1"/>
</dbReference>
<evidence type="ECO:0000256" key="1">
    <source>
        <dbReference type="ARBA" id="ARBA00001933"/>
    </source>
</evidence>
<proteinExistence type="inferred from homology"/>
<dbReference type="GO" id="GO:0006567">
    <property type="term" value="P:L-threonine catabolic process"/>
    <property type="evidence" value="ECO:0007669"/>
    <property type="project" value="InterPro"/>
</dbReference>
<evidence type="ECO:0000259" key="11">
    <source>
        <dbReference type="Pfam" id="PF00155"/>
    </source>
</evidence>
<sequence length="419" mass="45870">MLGHTAAKLITTPIISTQIRCLSVLSGIREQIQNELQLIKDAGTFKHERVITSPQAARVTIQGRDQPLLNFCANNYLGLSSNSEVISAAKSALATHGAGMSSVRFICGTQDIHKELEKKISTFHQKEDSILYSSCFDANAGFFEAFLNEDDVIISDTLNHASIIDGIRLSKAKRLRYKHMDMDDLEMQLKDNQKSRRRLVVSDGVFSMDGDITPLKDILFLASKYNALVFLDECHATGLFGKSGRGTEDYYDVIGKVHIINSTLGKALGGASGGYTSGPKEIIDLLRQKSRPYLFSNTLPPPMVAGASKVLDILMRSSQLTEKLASNTKQFRDKMTSLGFKILGANHPICPVYLGDARLATGMAEDMLNRGIYVIGFSYPVVPEGQARIRVQLSAVHSSEDVDTCVNAFAEIGKSKGVI</sequence>
<evidence type="ECO:0000256" key="4">
    <source>
        <dbReference type="ARBA" id="ARBA00022898"/>
    </source>
</evidence>
<dbReference type="GO" id="GO:0005739">
    <property type="term" value="C:mitochondrion"/>
    <property type="evidence" value="ECO:0007669"/>
    <property type="project" value="TreeGrafter"/>
</dbReference>
<dbReference type="HAMAP" id="MF_00985">
    <property type="entry name" value="2am3keto_CoA_ligase"/>
    <property type="match status" value="1"/>
</dbReference>
<evidence type="ECO:0000256" key="5">
    <source>
        <dbReference type="ARBA" id="ARBA00023315"/>
    </source>
</evidence>
<feature type="domain" description="Aminotransferase class I/classII large" evidence="11">
    <location>
        <begin position="68"/>
        <end position="408"/>
    </location>
</feature>